<evidence type="ECO:0000256" key="1">
    <source>
        <dbReference type="ARBA" id="ARBA00008857"/>
    </source>
</evidence>
<evidence type="ECO:0000259" key="5">
    <source>
        <dbReference type="Pfam" id="PF13102"/>
    </source>
</evidence>
<protein>
    <submittedName>
        <fullName evidence="8">Uncharacterized protein</fullName>
    </submittedName>
</protein>
<feature type="domain" description="Phage integrase SAM-like" evidence="5">
    <location>
        <begin position="114"/>
        <end position="216"/>
    </location>
</feature>
<evidence type="ECO:0000313" key="7">
    <source>
        <dbReference type="EMBL" id="AQX52469.1"/>
    </source>
</evidence>
<evidence type="ECO:0000256" key="2">
    <source>
        <dbReference type="ARBA" id="ARBA00023125"/>
    </source>
</evidence>
<dbReference type="PANTHER" id="PTHR30349">
    <property type="entry name" value="PHAGE INTEGRASE-RELATED"/>
    <property type="match status" value="1"/>
</dbReference>
<reference evidence="8" key="2">
    <citation type="submission" date="2016-06" db="EMBL/GenBank/DDBJ databases">
        <authorList>
            <person name="Nicholson A.C."/>
        </authorList>
    </citation>
    <scope>NUCLEOTIDE SEQUENCE [LARGE SCALE GENOMIC DNA]</scope>
    <source>
        <strain evidence="8">E6809</strain>
    </source>
</reference>
<dbReference type="InterPro" id="IPR011010">
    <property type="entry name" value="DNA_brk_join_enz"/>
</dbReference>
<comment type="similarity">
    <text evidence="1">Belongs to the 'phage' integrase family.</text>
</comment>
<keyword evidence="2" id="KW-0238">DNA-binding</keyword>
<dbReference type="EMBL" id="CP014339">
    <property type="protein sequence ID" value="AQX52469.1"/>
    <property type="molecule type" value="Genomic_DNA"/>
</dbReference>
<dbReference type="RefSeq" id="WP_078720277.1">
    <property type="nucleotide sequence ID" value="NZ_CP014339.1"/>
</dbReference>
<dbReference type="CDD" id="cd01185">
    <property type="entry name" value="INTN1_C_like"/>
    <property type="match status" value="1"/>
</dbReference>
<evidence type="ECO:0000313" key="9">
    <source>
        <dbReference type="Proteomes" id="UP000189738"/>
    </source>
</evidence>
<sequence length="429" mass="50458">MLKYGIKFSLHQRKDVTDTNFPIRARVSFNGTRPDIYTGVWCEINEWNPIYQRSTNKKSNVNSSLVKIENIIDEIFTHYEVNEKRFPTVKELRYQFKIKTGKTEEKELPEEILFSDIIDKYSENIGALKSWTRNTYRKFEKLKSHVISFNENLFINDITEDVLLNFIRYFQTKPIQKKRNGQKKIGNPHKNTTVARQLTDILSILEWSSKKGLYNGNLHNSFDASFKGLNLKEVIYLSWDELGKLYYYDFEFGSAEDKVRDVFCFCCFTGLRYSDVFNLNKHNVKDDHIVLATIKTEHAIKIDLNDYSRNILDKYKAFRENSEKALPVISNQKMNDHLKVICKKLGFDEAINEVYYVSEKRFEKITPKYELISTHAGRRTFVVNSLYLGIPSEVIMSWTGHRSHRSMKPYVKVVNELKSAEMSKFNKPL</sequence>
<feature type="domain" description="Tyr recombinase" evidence="4">
    <location>
        <begin position="259"/>
        <end position="413"/>
    </location>
</feature>
<dbReference type="Proteomes" id="UP000189738">
    <property type="component" value="Chromosome"/>
</dbReference>
<evidence type="ECO:0000259" key="6">
    <source>
        <dbReference type="Pfam" id="PF17293"/>
    </source>
</evidence>
<organism evidence="8">
    <name type="scientific">Elizabethkingia anophelis</name>
    <dbReference type="NCBI Taxonomy" id="1117645"/>
    <lineage>
        <taxon>Bacteria</taxon>
        <taxon>Pseudomonadati</taxon>
        <taxon>Bacteroidota</taxon>
        <taxon>Flavobacteriia</taxon>
        <taxon>Flavobacteriales</taxon>
        <taxon>Weeksellaceae</taxon>
        <taxon>Elizabethkingia</taxon>
    </lineage>
</organism>
<dbReference type="InterPro" id="IPR050090">
    <property type="entry name" value="Tyrosine_recombinase_XerCD"/>
</dbReference>
<evidence type="ECO:0000313" key="8">
    <source>
        <dbReference type="EMBL" id="OPB47214.1"/>
    </source>
</evidence>
<dbReference type="Pfam" id="PF00589">
    <property type="entry name" value="Phage_integrase"/>
    <property type="match status" value="1"/>
</dbReference>
<gene>
    <name evidence="7" type="ORF">AYC66_18075</name>
    <name evidence="8" type="ORF">BAY09_08460</name>
</gene>
<proteinExistence type="inferred from homology"/>
<dbReference type="PANTHER" id="PTHR30349:SF64">
    <property type="entry name" value="PROPHAGE INTEGRASE INTD-RELATED"/>
    <property type="match status" value="1"/>
</dbReference>
<dbReference type="InterPro" id="IPR010998">
    <property type="entry name" value="Integrase_recombinase_N"/>
</dbReference>
<dbReference type="InterPro" id="IPR013762">
    <property type="entry name" value="Integrase-like_cat_sf"/>
</dbReference>
<dbReference type="GO" id="GO:0003677">
    <property type="term" value="F:DNA binding"/>
    <property type="evidence" value="ECO:0007669"/>
    <property type="project" value="UniProtKB-KW"/>
</dbReference>
<keyword evidence="3" id="KW-0233">DNA recombination</keyword>
<evidence type="ECO:0000259" key="4">
    <source>
        <dbReference type="Pfam" id="PF00589"/>
    </source>
</evidence>
<dbReference type="Gene3D" id="1.10.150.130">
    <property type="match status" value="1"/>
</dbReference>
<reference evidence="7 9" key="1">
    <citation type="submission" date="2016-02" db="EMBL/GenBank/DDBJ databases">
        <authorList>
            <person name="Nicholson A.C."/>
            <person name="Humrighouse B.W."/>
            <person name="Loparev V."/>
            <person name="Emery B."/>
            <person name="Graziano J."/>
            <person name="McQuiston J.R."/>
        </authorList>
    </citation>
    <scope>NUCLEOTIDE SEQUENCE [LARGE SCALE GENOMIC DNA]</scope>
    <source>
        <strain evidence="7 9">E6809</strain>
    </source>
</reference>
<dbReference type="Gene3D" id="1.10.443.10">
    <property type="entry name" value="Intergrase catalytic core"/>
    <property type="match status" value="1"/>
</dbReference>
<dbReference type="InterPro" id="IPR035386">
    <property type="entry name" value="Arm-DNA-bind_5"/>
</dbReference>
<dbReference type="InterPro" id="IPR002104">
    <property type="entry name" value="Integrase_catalytic"/>
</dbReference>
<dbReference type="InterPro" id="IPR025269">
    <property type="entry name" value="SAM-like_dom"/>
</dbReference>
<accession>A0A494J1Q0</accession>
<name>A0A494J1Q0_9FLAO</name>
<dbReference type="GO" id="GO:0006310">
    <property type="term" value="P:DNA recombination"/>
    <property type="evidence" value="ECO:0007669"/>
    <property type="project" value="UniProtKB-KW"/>
</dbReference>
<evidence type="ECO:0000256" key="3">
    <source>
        <dbReference type="ARBA" id="ARBA00023172"/>
    </source>
</evidence>
<dbReference type="AlphaFoldDB" id="A0A494J1Q0"/>
<dbReference type="GO" id="GO:0015074">
    <property type="term" value="P:DNA integration"/>
    <property type="evidence" value="ECO:0007669"/>
    <property type="project" value="InterPro"/>
</dbReference>
<dbReference type="SUPFAM" id="SSF56349">
    <property type="entry name" value="DNA breaking-rejoining enzymes"/>
    <property type="match status" value="1"/>
</dbReference>
<dbReference type="Pfam" id="PF13102">
    <property type="entry name" value="Phage_int_SAM_5"/>
    <property type="match status" value="1"/>
</dbReference>
<dbReference type="EMBL" id="MAHS01000016">
    <property type="protein sequence ID" value="OPB47214.1"/>
    <property type="molecule type" value="Genomic_DNA"/>
</dbReference>
<dbReference type="Pfam" id="PF17293">
    <property type="entry name" value="Arm-DNA-bind_5"/>
    <property type="match status" value="1"/>
</dbReference>
<feature type="domain" description="Arm DNA-binding" evidence="6">
    <location>
        <begin position="13"/>
        <end position="84"/>
    </location>
</feature>